<evidence type="ECO:0000256" key="11">
    <source>
        <dbReference type="ARBA" id="ARBA00023166"/>
    </source>
</evidence>
<dbReference type="Gene3D" id="1.20.5.110">
    <property type="match status" value="1"/>
</dbReference>
<evidence type="ECO:0000313" key="17">
    <source>
        <dbReference type="EMBL" id="SLM40872.1"/>
    </source>
</evidence>
<proteinExistence type="inferred from homology"/>
<evidence type="ECO:0000256" key="8">
    <source>
        <dbReference type="ARBA" id="ARBA00022955"/>
    </source>
</evidence>
<dbReference type="GO" id="GO:0005829">
    <property type="term" value="C:cytosol"/>
    <property type="evidence" value="ECO:0007669"/>
    <property type="project" value="InterPro"/>
</dbReference>
<dbReference type="PANTHER" id="PTHR10977:SF3">
    <property type="entry name" value="DIPHOSPHOMEVALONATE DECARBOXYLASE"/>
    <property type="match status" value="1"/>
</dbReference>
<evidence type="ECO:0000256" key="2">
    <source>
        <dbReference type="ARBA" id="ARBA00008831"/>
    </source>
</evidence>
<evidence type="ECO:0000256" key="7">
    <source>
        <dbReference type="ARBA" id="ARBA00022840"/>
    </source>
</evidence>
<evidence type="ECO:0000256" key="15">
    <source>
        <dbReference type="SAM" id="MobiDB-lite"/>
    </source>
</evidence>
<keyword evidence="8" id="KW-0752">Steroid biosynthesis</keyword>
<dbReference type="SMART" id="SM00397">
    <property type="entry name" value="t_SNARE"/>
    <property type="match status" value="1"/>
</dbReference>
<dbReference type="EC" id="4.1.1.33" evidence="4"/>
<evidence type="ECO:0000256" key="6">
    <source>
        <dbReference type="ARBA" id="ARBA00022741"/>
    </source>
</evidence>
<dbReference type="InterPro" id="IPR041431">
    <property type="entry name" value="Mvd1_C"/>
</dbReference>
<dbReference type="Gene3D" id="3.30.70.890">
    <property type="entry name" value="GHMP kinase, C-terminal domain"/>
    <property type="match status" value="1"/>
</dbReference>
<dbReference type="CDD" id="cd15840">
    <property type="entry name" value="SNARE_Qa"/>
    <property type="match status" value="1"/>
</dbReference>
<keyword evidence="5" id="KW-0444">Lipid biosynthesis</keyword>
<dbReference type="InterPro" id="IPR006012">
    <property type="entry name" value="Syntaxin/epimorphin_CS"/>
</dbReference>
<evidence type="ECO:0000256" key="9">
    <source>
        <dbReference type="ARBA" id="ARBA00023011"/>
    </source>
</evidence>
<keyword evidence="7" id="KW-0067">ATP-binding</keyword>
<dbReference type="GO" id="GO:0016020">
    <property type="term" value="C:membrane"/>
    <property type="evidence" value="ECO:0007669"/>
    <property type="project" value="InterPro"/>
</dbReference>
<dbReference type="Gene3D" id="3.30.230.10">
    <property type="match status" value="1"/>
</dbReference>
<evidence type="ECO:0000313" key="18">
    <source>
        <dbReference type="Proteomes" id="UP000192927"/>
    </source>
</evidence>
<dbReference type="SUPFAM" id="SSF54211">
    <property type="entry name" value="Ribosomal protein S5 domain 2-like"/>
    <property type="match status" value="1"/>
</dbReference>
<evidence type="ECO:0000256" key="14">
    <source>
        <dbReference type="ARBA" id="ARBA00048416"/>
    </source>
</evidence>
<dbReference type="AlphaFoldDB" id="A0A1W5DD75"/>
<keyword evidence="6" id="KW-0547">Nucleotide-binding</keyword>
<comment type="similarity">
    <text evidence="2">Belongs to the diphosphomevalonate decarboxylase family.</text>
</comment>
<evidence type="ECO:0000256" key="1">
    <source>
        <dbReference type="ARBA" id="ARBA00005055"/>
    </source>
</evidence>
<dbReference type="InterPro" id="IPR029765">
    <property type="entry name" value="Mev_diP_decarb"/>
</dbReference>
<dbReference type="Pfam" id="PF14523">
    <property type="entry name" value="Syntaxin_2"/>
    <property type="match status" value="1"/>
</dbReference>
<evidence type="ECO:0000256" key="10">
    <source>
        <dbReference type="ARBA" id="ARBA00023098"/>
    </source>
</evidence>
<feature type="compositionally biased region" description="Low complexity" evidence="15">
    <location>
        <begin position="153"/>
        <end position="166"/>
    </location>
</feature>
<dbReference type="Gene3D" id="1.20.58.70">
    <property type="match status" value="1"/>
</dbReference>
<dbReference type="GO" id="GO:0005484">
    <property type="term" value="F:SNAP receptor activity"/>
    <property type="evidence" value="ECO:0007669"/>
    <property type="project" value="InterPro"/>
</dbReference>
<dbReference type="Pfam" id="PF22700">
    <property type="entry name" value="MVD-like_N"/>
    <property type="match status" value="1"/>
</dbReference>
<dbReference type="FunFam" id="3.30.70.890:FF:000005">
    <property type="entry name" value="Diphosphomevalonate decarboxylase"/>
    <property type="match status" value="1"/>
</dbReference>
<evidence type="ECO:0000256" key="3">
    <source>
        <dbReference type="ARBA" id="ARBA00009063"/>
    </source>
</evidence>
<dbReference type="InterPro" id="IPR020568">
    <property type="entry name" value="Ribosomal_Su5_D2-typ_SF"/>
</dbReference>
<dbReference type="PANTHER" id="PTHR10977">
    <property type="entry name" value="DIPHOSPHOMEVALONATE DECARBOXYLASE"/>
    <property type="match status" value="1"/>
</dbReference>
<dbReference type="InterPro" id="IPR006011">
    <property type="entry name" value="Syntaxin_N"/>
</dbReference>
<dbReference type="NCBIfam" id="TIGR01240">
    <property type="entry name" value="mevDPdecarb"/>
    <property type="match status" value="1"/>
</dbReference>
<accession>A0A1W5DD75</accession>
<dbReference type="GO" id="GO:0006886">
    <property type="term" value="P:intracellular protein transport"/>
    <property type="evidence" value="ECO:0007669"/>
    <property type="project" value="InterPro"/>
</dbReference>
<dbReference type="SUPFAM" id="SSF47661">
    <property type="entry name" value="t-snare proteins"/>
    <property type="match status" value="1"/>
</dbReference>
<dbReference type="InterPro" id="IPR014721">
    <property type="entry name" value="Ribsml_uS5_D2-typ_fold_subgr"/>
</dbReference>
<dbReference type="GO" id="GO:0019287">
    <property type="term" value="P:isopentenyl diphosphate biosynthetic process, mevalonate pathway"/>
    <property type="evidence" value="ECO:0007669"/>
    <property type="project" value="InterPro"/>
</dbReference>
<comment type="similarity">
    <text evidence="3">Belongs to the syntaxin family.</text>
</comment>
<dbReference type="GO" id="GO:0016192">
    <property type="term" value="P:vesicle-mediated transport"/>
    <property type="evidence" value="ECO:0007669"/>
    <property type="project" value="InterPro"/>
</dbReference>
<keyword evidence="13" id="KW-0456">Lyase</keyword>
<feature type="domain" description="T-SNARE coiled-coil homology" evidence="16">
    <location>
        <begin position="181"/>
        <end position="228"/>
    </location>
</feature>
<dbReference type="FunFam" id="3.30.230.10:FF:000018">
    <property type="entry name" value="Diphosphomevalonate decarboxylase"/>
    <property type="match status" value="1"/>
</dbReference>
<keyword evidence="18" id="KW-1185">Reference proteome</keyword>
<feature type="region of interest" description="Disordered" evidence="15">
    <location>
        <begin position="132"/>
        <end position="168"/>
    </location>
</feature>
<dbReference type="InterPro" id="IPR010989">
    <property type="entry name" value="SNARE"/>
</dbReference>
<comment type="catalytic activity">
    <reaction evidence="14">
        <text>(R)-5-diphosphomevalonate + ATP = isopentenyl diphosphate + ADP + phosphate + CO2</text>
        <dbReference type="Rhea" id="RHEA:23732"/>
        <dbReference type="ChEBI" id="CHEBI:16526"/>
        <dbReference type="ChEBI" id="CHEBI:30616"/>
        <dbReference type="ChEBI" id="CHEBI:43474"/>
        <dbReference type="ChEBI" id="CHEBI:57557"/>
        <dbReference type="ChEBI" id="CHEBI:128769"/>
        <dbReference type="ChEBI" id="CHEBI:456216"/>
        <dbReference type="EC" id="4.1.1.33"/>
    </reaction>
    <physiologicalReaction direction="left-to-right" evidence="14">
        <dbReference type="Rhea" id="RHEA:23733"/>
    </physiologicalReaction>
</comment>
<keyword evidence="11" id="KW-1207">Sterol metabolism</keyword>
<comment type="pathway">
    <text evidence="1">Isoprenoid biosynthesis; isopentenyl diphosphate biosynthesis via mevalonate pathway; isopentenyl diphosphate from (R)-mevalonate: step 3/3.</text>
</comment>
<evidence type="ECO:0000256" key="13">
    <source>
        <dbReference type="ARBA" id="ARBA00023239"/>
    </source>
</evidence>
<dbReference type="InterPro" id="IPR036554">
    <property type="entry name" value="GHMP_kinase_C_sf"/>
</dbReference>
<feature type="region of interest" description="Disordered" evidence="15">
    <location>
        <begin position="1"/>
        <end position="29"/>
    </location>
</feature>
<organism evidence="17 18">
    <name type="scientific">Lasallia pustulata</name>
    <dbReference type="NCBI Taxonomy" id="136370"/>
    <lineage>
        <taxon>Eukaryota</taxon>
        <taxon>Fungi</taxon>
        <taxon>Dikarya</taxon>
        <taxon>Ascomycota</taxon>
        <taxon>Pezizomycotina</taxon>
        <taxon>Lecanoromycetes</taxon>
        <taxon>OSLEUM clade</taxon>
        <taxon>Umbilicariomycetidae</taxon>
        <taxon>Umbilicariales</taxon>
        <taxon>Umbilicariaceae</taxon>
        <taxon>Lasallia</taxon>
    </lineage>
</organism>
<dbReference type="GO" id="GO:0004163">
    <property type="term" value="F:diphosphomevalonate decarboxylase activity"/>
    <property type="evidence" value="ECO:0007669"/>
    <property type="project" value="UniProtKB-EC"/>
</dbReference>
<keyword evidence="12" id="KW-0753">Steroid metabolism</keyword>
<dbReference type="InterPro" id="IPR000727">
    <property type="entry name" value="T_SNARE_dom"/>
</dbReference>
<dbReference type="InterPro" id="IPR053859">
    <property type="entry name" value="MVD-like_N"/>
</dbReference>
<evidence type="ECO:0000256" key="4">
    <source>
        <dbReference type="ARBA" id="ARBA00012296"/>
    </source>
</evidence>
<feature type="compositionally biased region" description="Basic and acidic residues" evidence="15">
    <location>
        <begin position="16"/>
        <end position="29"/>
    </location>
</feature>
<feature type="compositionally biased region" description="Polar residues" evidence="15">
    <location>
        <begin position="142"/>
        <end position="152"/>
    </location>
</feature>
<dbReference type="PROSITE" id="PS00914">
    <property type="entry name" value="SYNTAXIN"/>
    <property type="match status" value="1"/>
</dbReference>
<evidence type="ECO:0000256" key="12">
    <source>
        <dbReference type="ARBA" id="ARBA00023221"/>
    </source>
</evidence>
<dbReference type="GO" id="GO:0016126">
    <property type="term" value="P:sterol biosynthetic process"/>
    <property type="evidence" value="ECO:0007669"/>
    <property type="project" value="UniProtKB-KW"/>
</dbReference>
<protein>
    <recommendedName>
        <fullName evidence="4">diphosphomevalonate decarboxylase</fullName>
        <ecNumber evidence="4">4.1.1.33</ecNumber>
    </recommendedName>
</protein>
<dbReference type="SUPFAM" id="SSF55060">
    <property type="entry name" value="GHMP Kinase, C-terminal domain"/>
    <property type="match status" value="1"/>
</dbReference>
<dbReference type="PROSITE" id="PS50192">
    <property type="entry name" value="T_SNARE"/>
    <property type="match status" value="1"/>
</dbReference>
<keyword evidence="9" id="KW-0756">Sterol biosynthesis</keyword>
<dbReference type="GO" id="GO:0005524">
    <property type="term" value="F:ATP binding"/>
    <property type="evidence" value="ECO:0007669"/>
    <property type="project" value="UniProtKB-KW"/>
</dbReference>
<dbReference type="Proteomes" id="UP000192927">
    <property type="component" value="Unassembled WGS sequence"/>
</dbReference>
<sequence length="628" mass="69484">MSFDQLPSMESQPTTMRREDDPEYRDDPEFDKFAEDLSVKLFSLTSNIARLSSQISLLGTKRDTERVRERVHDLLEEAREGFKDVGEGVKKLSAWEDLNASRKYTQQKLSREFQSSGSEFQTIQRMALEKQRASASAGRTAIESTDTSNLPYSDSPSQQQSQVQEQDQLRLASQDEVDFQESLIVERESEIRNIEQSVGELNELFRDVAHIVHEQGAMLDHIDVNVTNQKIYRASTTAPVNIAVVKYWGKRDPALNLPTNSSLSVTLSQSDLRTHTTASCSASFPGDDTLLLNHSPQDISAPRPRACLHALRALRATLEDAESTLPPLSTFPLRLASINNFPTAAGLASSAAGFAALVRAVADLYQLPHSATELSLIARQGSGSACRSLLGGYVAWDKGGRDDGADSVARVVAGREHWPEMRALILVVSAEKKGVSSTTGMQTTVETSSLFRTRAEVVVPRRMGEMEKAIRERDFETFGRVTMAESNSFHATCLDTEPPIFYMNDVSRAAIRVVEGINKMAGKVVAAYTFDAGPNAVIYYLEEHNMQVAGLIKAFVPTEGWQPEQKSDDFWWERVSGGKSADAHFKSLEKEFTTLREGVSRVIQTRVGEGPISTDDHLIDEKGEPKSA</sequence>
<keyword evidence="10" id="KW-0443">Lipid metabolism</keyword>
<evidence type="ECO:0000259" key="16">
    <source>
        <dbReference type="PROSITE" id="PS50192"/>
    </source>
</evidence>
<reference evidence="18" key="1">
    <citation type="submission" date="2017-03" db="EMBL/GenBank/DDBJ databases">
        <authorList>
            <person name="Sharma R."/>
            <person name="Thines M."/>
        </authorList>
    </citation>
    <scope>NUCLEOTIDE SEQUENCE [LARGE SCALE GENOMIC DNA]</scope>
</reference>
<dbReference type="Pfam" id="PF18376">
    <property type="entry name" value="MDD_C"/>
    <property type="match status" value="1"/>
</dbReference>
<name>A0A1W5DD75_9LECA</name>
<evidence type="ECO:0000256" key="5">
    <source>
        <dbReference type="ARBA" id="ARBA00022516"/>
    </source>
</evidence>
<dbReference type="EMBL" id="FWEW01003742">
    <property type="protein sequence ID" value="SLM40872.1"/>
    <property type="molecule type" value="Genomic_DNA"/>
</dbReference>